<dbReference type="AlphaFoldDB" id="A0A1M6L7S2"/>
<proteinExistence type="predicted"/>
<evidence type="ECO:0000313" key="2">
    <source>
        <dbReference type="Proteomes" id="UP000184231"/>
    </source>
</evidence>
<accession>A0A1M6L7S2</accession>
<dbReference type="PROSITE" id="PS51257">
    <property type="entry name" value="PROKAR_LIPOPROTEIN"/>
    <property type="match status" value="1"/>
</dbReference>
<dbReference type="STRING" id="558155.SAMN04487911_13012"/>
<reference evidence="1 2" key="1">
    <citation type="submission" date="2016-11" db="EMBL/GenBank/DDBJ databases">
        <authorList>
            <person name="Jaros S."/>
            <person name="Januszkiewicz K."/>
            <person name="Wedrychowicz H."/>
        </authorList>
    </citation>
    <scope>NUCLEOTIDE SEQUENCE [LARGE SCALE GENOMIC DNA]</scope>
    <source>
        <strain evidence="1 2">CGMCC 1.8863</strain>
    </source>
</reference>
<sequence length="212" mass="24576">MNMRKRKTTGILAKRVMVLFFGVTVTTMGLTSCESHKAPTQQDIVRKNIEEHIKPKMNDPESYEFAELILADSVLYKDNIEYRKEYFERNLGYDQENLERQEKYKKEIPSIFNPEEVEELNSKIETNKKILSEIDRLESELGESVHEVASYTYIFRFRAVNGLGAKMLNEYLVQTNPAPDLGIINIAEDRNELLLNPNDFPGYKAMILATDK</sequence>
<keyword evidence="2" id="KW-1185">Reference proteome</keyword>
<organism evidence="1 2">
    <name type="scientific">Arenibacter nanhaiticus</name>
    <dbReference type="NCBI Taxonomy" id="558155"/>
    <lineage>
        <taxon>Bacteria</taxon>
        <taxon>Pseudomonadati</taxon>
        <taxon>Bacteroidota</taxon>
        <taxon>Flavobacteriia</taxon>
        <taxon>Flavobacteriales</taxon>
        <taxon>Flavobacteriaceae</taxon>
        <taxon>Arenibacter</taxon>
    </lineage>
</organism>
<name>A0A1M6L7S2_9FLAO</name>
<protein>
    <submittedName>
        <fullName evidence="1">Uncharacterized protein</fullName>
    </submittedName>
</protein>
<evidence type="ECO:0000313" key="1">
    <source>
        <dbReference type="EMBL" id="SHJ67242.1"/>
    </source>
</evidence>
<dbReference type="Proteomes" id="UP000184231">
    <property type="component" value="Unassembled WGS sequence"/>
</dbReference>
<dbReference type="EMBL" id="FQYX01000030">
    <property type="protein sequence ID" value="SHJ67242.1"/>
    <property type="molecule type" value="Genomic_DNA"/>
</dbReference>
<gene>
    <name evidence="1" type="ORF">SAMN04487911_13012</name>
</gene>